<evidence type="ECO:0000259" key="1">
    <source>
        <dbReference type="Pfam" id="PF20789"/>
    </source>
</evidence>
<sequence>MEVKNGGPSTLRAVDAKEWLGLQPTHNPMRWYLPVTEGICSGLGTLFGGCGLGAAIDALERVTERPVVWACAQYINYTKPPSVVDLDIRIDASGRTTTQARVTGQVGDTTIFIVNASLGSRDIAEEGQWITAPEVPSPADCPPRQLRFDPGNSIASRLDMRMAIDEPGTGRTAFWVRMPEILEASAASLAVLGDFVPMGLGMAVTSEINSNSLDNTIRVMNIVSTKWVLADVRIEAVARGFGHGHIYLWAEDGTLMATASQSAMIRPWKGP</sequence>
<protein>
    <submittedName>
        <fullName evidence="2">Unannotated protein</fullName>
    </submittedName>
</protein>
<dbReference type="CDD" id="cd03444">
    <property type="entry name" value="Thioesterase_II_repeat1"/>
    <property type="match status" value="1"/>
</dbReference>
<dbReference type="InterPro" id="IPR029069">
    <property type="entry name" value="HotDog_dom_sf"/>
</dbReference>
<organism evidence="2">
    <name type="scientific">freshwater metagenome</name>
    <dbReference type="NCBI Taxonomy" id="449393"/>
    <lineage>
        <taxon>unclassified sequences</taxon>
        <taxon>metagenomes</taxon>
        <taxon>ecological metagenomes</taxon>
    </lineage>
</organism>
<dbReference type="InterPro" id="IPR042171">
    <property type="entry name" value="Acyl-CoA_hotdog"/>
</dbReference>
<name>A0A6J6JHA6_9ZZZZ</name>
<proteinExistence type="predicted"/>
<dbReference type="EMBL" id="CAEZVV010000006">
    <property type="protein sequence ID" value="CAB4635888.1"/>
    <property type="molecule type" value="Genomic_DNA"/>
</dbReference>
<dbReference type="InterPro" id="IPR049450">
    <property type="entry name" value="ACOT8-like_C"/>
</dbReference>
<feature type="domain" description="Acyl-CoA thioesterase-like C-terminal" evidence="1">
    <location>
        <begin position="138"/>
        <end position="265"/>
    </location>
</feature>
<gene>
    <name evidence="2" type="ORF">UFOPK2143_00226</name>
</gene>
<evidence type="ECO:0000313" key="2">
    <source>
        <dbReference type="EMBL" id="CAB4635888.1"/>
    </source>
</evidence>
<dbReference type="Gene3D" id="2.40.160.210">
    <property type="entry name" value="Acyl-CoA thioesterase, double hotdog domain"/>
    <property type="match status" value="1"/>
</dbReference>
<dbReference type="AlphaFoldDB" id="A0A6J6JHA6"/>
<dbReference type="SUPFAM" id="SSF54637">
    <property type="entry name" value="Thioesterase/thiol ester dehydrase-isomerase"/>
    <property type="match status" value="2"/>
</dbReference>
<dbReference type="Pfam" id="PF20789">
    <property type="entry name" value="4HBT_3C"/>
    <property type="match status" value="1"/>
</dbReference>
<reference evidence="2" key="1">
    <citation type="submission" date="2020-05" db="EMBL/GenBank/DDBJ databases">
        <authorList>
            <person name="Chiriac C."/>
            <person name="Salcher M."/>
            <person name="Ghai R."/>
            <person name="Kavagutti S V."/>
        </authorList>
    </citation>
    <scope>NUCLEOTIDE SEQUENCE</scope>
</reference>
<accession>A0A6J6JHA6</accession>